<sequence length="90" mass="10377">MAPVIAPLVPLITQITTRLQARTGYRLVAKEHLLDGSGYFLIEYRDKPTFEIFLSREQMGWPVEAIVEHLAARTHNYYFGWAARTGRRTV</sequence>
<accession>A0ABU3TL17</accession>
<organism evidence="1 2">
    <name type="scientific">Hymenobacter endophyticus</name>
    <dbReference type="NCBI Taxonomy" id="3076335"/>
    <lineage>
        <taxon>Bacteria</taxon>
        <taxon>Pseudomonadati</taxon>
        <taxon>Bacteroidota</taxon>
        <taxon>Cytophagia</taxon>
        <taxon>Cytophagales</taxon>
        <taxon>Hymenobacteraceae</taxon>
        <taxon>Hymenobacter</taxon>
    </lineage>
</organism>
<comment type="caution">
    <text evidence="1">The sequence shown here is derived from an EMBL/GenBank/DDBJ whole genome shotgun (WGS) entry which is preliminary data.</text>
</comment>
<dbReference type="RefSeq" id="WP_315999529.1">
    <property type="nucleotide sequence ID" value="NZ_JAWDJT010000012.1"/>
</dbReference>
<dbReference type="Proteomes" id="UP001250698">
    <property type="component" value="Unassembled WGS sequence"/>
</dbReference>
<reference evidence="1 2" key="1">
    <citation type="submission" date="2023-10" db="EMBL/GenBank/DDBJ databases">
        <title>Hymenobacter endophyticus sp. nov., an isolate from the leaf tissues of wheat.</title>
        <authorList>
            <person name="Dai Y."/>
        </authorList>
    </citation>
    <scope>NUCLEOTIDE SEQUENCE [LARGE SCALE GENOMIC DNA]</scope>
    <source>
        <strain evidence="1 2">ZK17L-C2</strain>
    </source>
</reference>
<name>A0ABU3TL17_9BACT</name>
<proteinExistence type="predicted"/>
<evidence type="ECO:0000313" key="1">
    <source>
        <dbReference type="EMBL" id="MDU0372076.1"/>
    </source>
</evidence>
<protein>
    <submittedName>
        <fullName evidence="1">Uncharacterized protein</fullName>
    </submittedName>
</protein>
<gene>
    <name evidence="1" type="ORF">ROI90_16845</name>
</gene>
<evidence type="ECO:0000313" key="2">
    <source>
        <dbReference type="Proteomes" id="UP001250698"/>
    </source>
</evidence>
<dbReference type="EMBL" id="JAWDJT010000012">
    <property type="protein sequence ID" value="MDU0372076.1"/>
    <property type="molecule type" value="Genomic_DNA"/>
</dbReference>
<keyword evidence="2" id="KW-1185">Reference proteome</keyword>